<comment type="caution">
    <text evidence="7">The sequence shown here is derived from an EMBL/GenBank/DDBJ whole genome shotgun (WGS) entry which is preliminary data.</text>
</comment>
<dbReference type="Proteomes" id="UP001595916">
    <property type="component" value="Unassembled WGS sequence"/>
</dbReference>
<reference evidence="8" key="1">
    <citation type="journal article" date="2019" name="Int. J. Syst. Evol. Microbiol.">
        <title>The Global Catalogue of Microorganisms (GCM) 10K type strain sequencing project: providing services to taxonomists for standard genome sequencing and annotation.</title>
        <authorList>
            <consortium name="The Broad Institute Genomics Platform"/>
            <consortium name="The Broad Institute Genome Sequencing Center for Infectious Disease"/>
            <person name="Wu L."/>
            <person name="Ma J."/>
        </authorList>
    </citation>
    <scope>NUCLEOTIDE SEQUENCE [LARGE SCALE GENOMIC DNA]</scope>
    <source>
        <strain evidence="8">CCUG 46385</strain>
    </source>
</reference>
<evidence type="ECO:0000313" key="8">
    <source>
        <dbReference type="Proteomes" id="UP001595916"/>
    </source>
</evidence>
<comment type="subcellular location">
    <subcellularLocation>
        <location evidence="1">Cell membrane</location>
        <topology evidence="1">Multi-pass membrane protein</topology>
    </subcellularLocation>
</comment>
<protein>
    <submittedName>
        <fullName evidence="7">Aromatic acid exporter family protein</fullName>
    </submittedName>
</protein>
<dbReference type="RefSeq" id="WP_379788242.1">
    <property type="nucleotide sequence ID" value="NZ_JBHSHL010000022.1"/>
</dbReference>
<evidence type="ECO:0000256" key="1">
    <source>
        <dbReference type="ARBA" id="ARBA00004651"/>
    </source>
</evidence>
<keyword evidence="5 6" id="KW-0472">Membrane</keyword>
<dbReference type="InterPro" id="IPR010343">
    <property type="entry name" value="ArAE_1"/>
</dbReference>
<evidence type="ECO:0000313" key="7">
    <source>
        <dbReference type="EMBL" id="MFC4804727.1"/>
    </source>
</evidence>
<keyword evidence="2" id="KW-1003">Cell membrane</keyword>
<dbReference type="Pfam" id="PF06081">
    <property type="entry name" value="ArAE_1"/>
    <property type="match status" value="1"/>
</dbReference>
<evidence type="ECO:0000256" key="3">
    <source>
        <dbReference type="ARBA" id="ARBA00022692"/>
    </source>
</evidence>
<evidence type="ECO:0000256" key="6">
    <source>
        <dbReference type="SAM" id="Phobius"/>
    </source>
</evidence>
<name>A0ABV9QLZ6_9FIRM</name>
<dbReference type="EMBL" id="JBHSHL010000022">
    <property type="protein sequence ID" value="MFC4804727.1"/>
    <property type="molecule type" value="Genomic_DNA"/>
</dbReference>
<sequence>METKKNFKIGLRVWKTVVAVAVTALVMKYIFKETPFFGCIGTTVAVGRSGKESLRNALIRNVGTLVGGVIGIAMTFVTDNILICSLGVIPVILINYHLKLEDSIVPGCIVYFAVVYLMGETGEAHIYAVRRIFHTFVGTGIGLAVNLILQPPPFHHHHEKSKK</sequence>
<organism evidence="7 8">
    <name type="scientific">Filifactor villosus</name>
    <dbReference type="NCBI Taxonomy" id="29374"/>
    <lineage>
        <taxon>Bacteria</taxon>
        <taxon>Bacillati</taxon>
        <taxon>Bacillota</taxon>
        <taxon>Clostridia</taxon>
        <taxon>Peptostreptococcales</taxon>
        <taxon>Filifactoraceae</taxon>
        <taxon>Filifactor</taxon>
    </lineage>
</organism>
<proteinExistence type="predicted"/>
<keyword evidence="8" id="KW-1185">Reference proteome</keyword>
<accession>A0ABV9QLZ6</accession>
<evidence type="ECO:0000256" key="5">
    <source>
        <dbReference type="ARBA" id="ARBA00023136"/>
    </source>
</evidence>
<gene>
    <name evidence="7" type="ORF">ACFO4R_06480</name>
</gene>
<keyword evidence="3 6" id="KW-0812">Transmembrane</keyword>
<feature type="transmembrane region" description="Helical" evidence="6">
    <location>
        <begin position="131"/>
        <end position="149"/>
    </location>
</feature>
<evidence type="ECO:0000256" key="4">
    <source>
        <dbReference type="ARBA" id="ARBA00022989"/>
    </source>
</evidence>
<keyword evidence="4 6" id="KW-1133">Transmembrane helix</keyword>
<feature type="transmembrane region" description="Helical" evidence="6">
    <location>
        <begin position="104"/>
        <end position="119"/>
    </location>
</feature>
<feature type="transmembrane region" description="Helical" evidence="6">
    <location>
        <begin position="57"/>
        <end position="74"/>
    </location>
</feature>
<evidence type="ECO:0000256" key="2">
    <source>
        <dbReference type="ARBA" id="ARBA00022475"/>
    </source>
</evidence>